<keyword evidence="4" id="KW-0762">Sugar transport</keyword>
<evidence type="ECO:0000256" key="7">
    <source>
        <dbReference type="ARBA" id="ARBA00022989"/>
    </source>
</evidence>
<feature type="transmembrane region" description="Helical" evidence="11">
    <location>
        <begin position="22"/>
        <end position="42"/>
    </location>
</feature>
<dbReference type="GO" id="GO:0015293">
    <property type="term" value="F:symporter activity"/>
    <property type="evidence" value="ECO:0007669"/>
    <property type="project" value="UniProtKB-KW"/>
</dbReference>
<gene>
    <name evidence="13" type="ORF">MNEG_0159</name>
</gene>
<keyword evidence="8 11" id="KW-0472">Membrane</keyword>
<evidence type="ECO:0000256" key="8">
    <source>
        <dbReference type="ARBA" id="ARBA00023136"/>
    </source>
</evidence>
<dbReference type="PROSITE" id="PS00217">
    <property type="entry name" value="SUGAR_TRANSPORT_2"/>
    <property type="match status" value="1"/>
</dbReference>
<keyword evidence="14" id="KW-1185">Reference proteome</keyword>
<dbReference type="GO" id="GO:0016020">
    <property type="term" value="C:membrane"/>
    <property type="evidence" value="ECO:0007669"/>
    <property type="project" value="UniProtKB-SubCell"/>
</dbReference>
<feature type="transmembrane region" description="Helical" evidence="11">
    <location>
        <begin position="429"/>
        <end position="450"/>
    </location>
</feature>
<dbReference type="GO" id="GO:0015145">
    <property type="term" value="F:monosaccharide transmembrane transporter activity"/>
    <property type="evidence" value="ECO:0007669"/>
    <property type="project" value="InterPro"/>
</dbReference>
<dbReference type="Gene3D" id="1.20.1250.20">
    <property type="entry name" value="MFS general substrate transporter like domains"/>
    <property type="match status" value="1"/>
</dbReference>
<feature type="region of interest" description="Disordered" evidence="10">
    <location>
        <begin position="540"/>
        <end position="562"/>
    </location>
</feature>
<keyword evidence="7 11" id="KW-1133">Transmembrane helix</keyword>
<dbReference type="InterPro" id="IPR005828">
    <property type="entry name" value="MFS_sugar_transport-like"/>
</dbReference>
<comment type="subcellular location">
    <subcellularLocation>
        <location evidence="1">Membrane</location>
        <topology evidence="1">Multi-pass membrane protein</topology>
    </subcellularLocation>
</comment>
<accession>A0A0D2NUN1</accession>
<dbReference type="Pfam" id="PF00083">
    <property type="entry name" value="Sugar_tr"/>
    <property type="match status" value="1"/>
</dbReference>
<evidence type="ECO:0000256" key="10">
    <source>
        <dbReference type="SAM" id="MobiDB-lite"/>
    </source>
</evidence>
<keyword evidence="3 9" id="KW-0813">Transport</keyword>
<dbReference type="EMBL" id="KK100231">
    <property type="protein sequence ID" value="KIZ07801.1"/>
    <property type="molecule type" value="Genomic_DNA"/>
</dbReference>
<feature type="transmembrane region" description="Helical" evidence="11">
    <location>
        <begin position="360"/>
        <end position="377"/>
    </location>
</feature>
<protein>
    <recommendedName>
        <fullName evidence="12">Major facilitator superfamily (MFS) profile domain-containing protein</fullName>
    </recommendedName>
</protein>
<name>A0A0D2NUN1_9CHLO</name>
<dbReference type="InterPro" id="IPR045262">
    <property type="entry name" value="STP/PLT_plant"/>
</dbReference>
<evidence type="ECO:0000256" key="11">
    <source>
        <dbReference type="SAM" id="Phobius"/>
    </source>
</evidence>
<dbReference type="InterPro" id="IPR003663">
    <property type="entry name" value="Sugar/inositol_transpt"/>
</dbReference>
<feature type="transmembrane region" description="Helical" evidence="11">
    <location>
        <begin position="181"/>
        <end position="198"/>
    </location>
</feature>
<dbReference type="RefSeq" id="XP_013906820.1">
    <property type="nucleotide sequence ID" value="XM_014051366.1"/>
</dbReference>
<dbReference type="OrthoDB" id="5296287at2759"/>
<dbReference type="PANTHER" id="PTHR23500">
    <property type="entry name" value="SOLUTE CARRIER FAMILY 2, FACILITATED GLUCOSE TRANSPORTER"/>
    <property type="match status" value="1"/>
</dbReference>
<dbReference type="PANTHER" id="PTHR23500:SF357">
    <property type="entry name" value="IP12678P"/>
    <property type="match status" value="1"/>
</dbReference>
<feature type="domain" description="Major facilitator superfamily (MFS) profile" evidence="12">
    <location>
        <begin position="29"/>
        <end position="481"/>
    </location>
</feature>
<evidence type="ECO:0000313" key="14">
    <source>
        <dbReference type="Proteomes" id="UP000054498"/>
    </source>
</evidence>
<evidence type="ECO:0000313" key="13">
    <source>
        <dbReference type="EMBL" id="KIZ07801.1"/>
    </source>
</evidence>
<sequence length="562" mass="60372">MAGGAIISGPGGRSNEYAKGRVTLYVVVACFVGACCGLVFGYDIGIAGGVVAMPEFQRTFFPHVYKLSQIPKGGAGAHDPFCKYDDPMISLFVSVLFLAGIPGAFLGSWTNNWFGRRPTMMIGGMNFLVGSILMSAASHIAMLVVGRIFLGVGIGICVQCGPLFLSELAPAHLRGLFNTQFQLFITIGILVAQVINYSTQHMIIGWRLSLGLAGVPALLLIVGCIMVPETPNSLVERGHLQQAKITLAKIRGTEEIDPELDDIIEAARFARTTSKGGWSSLFKRRYIPQLVMTIALPTFNQFDGINSIMFYAPQLFDAMGQGASQALLTHVIIGAVNVATTLVAVATVDRLGRKFWLVEASFQMMAAEIAMTAVIATQMTPEGSLPAGATIGLLIVVCFFIAGHAWGWGPMTWLVVSEVQPLHMRAAGTAFGTMVNFIMSFIIGQFFLTLMCHCKAYVFLFFAGWLLFMGIFVILFVPETKGVPIEAIEDELIKKHWFWGKVMASTYAADTANANRASITSDADVAVCDAVATSTAMAQVSLRPRSPQKGKGEGSSSGGNDI</sequence>
<dbReference type="PROSITE" id="PS50850">
    <property type="entry name" value="MFS"/>
    <property type="match status" value="1"/>
</dbReference>
<keyword evidence="5 11" id="KW-0812">Transmembrane</keyword>
<feature type="transmembrane region" description="Helical" evidence="11">
    <location>
        <begin position="389"/>
        <end position="409"/>
    </location>
</feature>
<proteinExistence type="inferred from homology"/>
<evidence type="ECO:0000256" key="2">
    <source>
        <dbReference type="ARBA" id="ARBA00010992"/>
    </source>
</evidence>
<dbReference type="FunFam" id="1.20.1250.20:FF:000002">
    <property type="entry name" value="Sugar transport protein 13"/>
    <property type="match status" value="1"/>
</dbReference>
<comment type="similarity">
    <text evidence="2 9">Belongs to the major facilitator superfamily. Sugar transporter (TC 2.A.1.1) family.</text>
</comment>
<feature type="transmembrane region" description="Helical" evidence="11">
    <location>
        <begin position="88"/>
        <end position="109"/>
    </location>
</feature>
<feature type="transmembrane region" description="Helical" evidence="11">
    <location>
        <begin position="327"/>
        <end position="348"/>
    </location>
</feature>
<feature type="transmembrane region" description="Helical" evidence="11">
    <location>
        <begin position="457"/>
        <end position="477"/>
    </location>
</feature>
<feature type="compositionally biased region" description="Gly residues" evidence="10">
    <location>
        <begin position="553"/>
        <end position="562"/>
    </location>
</feature>
<evidence type="ECO:0000256" key="6">
    <source>
        <dbReference type="ARBA" id="ARBA00022847"/>
    </source>
</evidence>
<dbReference type="InterPro" id="IPR044778">
    <property type="entry name" value="MFS_STP/MST-like_plant"/>
</dbReference>
<dbReference type="PRINTS" id="PR00171">
    <property type="entry name" value="SUGRTRNSPORT"/>
</dbReference>
<reference evidence="13 14" key="1">
    <citation type="journal article" date="2013" name="BMC Genomics">
        <title>Reconstruction of the lipid metabolism for the microalga Monoraphidium neglectum from its genome sequence reveals characteristics suitable for biofuel production.</title>
        <authorList>
            <person name="Bogen C."/>
            <person name="Al-Dilaimi A."/>
            <person name="Albersmeier A."/>
            <person name="Wichmann J."/>
            <person name="Grundmann M."/>
            <person name="Rupp O."/>
            <person name="Lauersen K.J."/>
            <person name="Blifernez-Klassen O."/>
            <person name="Kalinowski J."/>
            <person name="Goesmann A."/>
            <person name="Mussgnug J.H."/>
            <person name="Kruse O."/>
        </authorList>
    </citation>
    <scope>NUCLEOTIDE SEQUENCE [LARGE SCALE GENOMIC DNA]</scope>
    <source>
        <strain evidence="13 14">SAG 48.87</strain>
    </source>
</reference>
<evidence type="ECO:0000259" key="12">
    <source>
        <dbReference type="PROSITE" id="PS50850"/>
    </source>
</evidence>
<dbReference type="AlphaFoldDB" id="A0A0D2NUN1"/>
<dbReference type="InterPro" id="IPR036259">
    <property type="entry name" value="MFS_trans_sf"/>
</dbReference>
<dbReference type="InterPro" id="IPR005829">
    <property type="entry name" value="Sugar_transporter_CS"/>
</dbReference>
<evidence type="ECO:0000256" key="9">
    <source>
        <dbReference type="RuleBase" id="RU003346"/>
    </source>
</evidence>
<feature type="transmembrane region" description="Helical" evidence="11">
    <location>
        <begin position="204"/>
        <end position="227"/>
    </location>
</feature>
<dbReference type="KEGG" id="mng:MNEG_0159"/>
<organism evidence="13 14">
    <name type="scientific">Monoraphidium neglectum</name>
    <dbReference type="NCBI Taxonomy" id="145388"/>
    <lineage>
        <taxon>Eukaryota</taxon>
        <taxon>Viridiplantae</taxon>
        <taxon>Chlorophyta</taxon>
        <taxon>core chlorophytes</taxon>
        <taxon>Chlorophyceae</taxon>
        <taxon>CS clade</taxon>
        <taxon>Sphaeropleales</taxon>
        <taxon>Selenastraceae</taxon>
        <taxon>Monoraphidium</taxon>
    </lineage>
</organism>
<evidence type="ECO:0000256" key="3">
    <source>
        <dbReference type="ARBA" id="ARBA00022448"/>
    </source>
</evidence>
<dbReference type="Proteomes" id="UP000054498">
    <property type="component" value="Unassembled WGS sequence"/>
</dbReference>
<dbReference type="PROSITE" id="PS00216">
    <property type="entry name" value="SUGAR_TRANSPORT_1"/>
    <property type="match status" value="1"/>
</dbReference>
<dbReference type="SUPFAM" id="SSF103473">
    <property type="entry name" value="MFS general substrate transporter"/>
    <property type="match status" value="1"/>
</dbReference>
<keyword evidence="6" id="KW-0769">Symport</keyword>
<evidence type="ECO:0000256" key="5">
    <source>
        <dbReference type="ARBA" id="ARBA00022692"/>
    </source>
</evidence>
<feature type="transmembrane region" description="Helical" evidence="11">
    <location>
        <begin position="148"/>
        <end position="169"/>
    </location>
</feature>
<evidence type="ECO:0000256" key="4">
    <source>
        <dbReference type="ARBA" id="ARBA00022597"/>
    </source>
</evidence>
<dbReference type="CDD" id="cd17361">
    <property type="entry name" value="MFS_STP"/>
    <property type="match status" value="1"/>
</dbReference>
<evidence type="ECO:0000256" key="1">
    <source>
        <dbReference type="ARBA" id="ARBA00004141"/>
    </source>
</evidence>
<dbReference type="NCBIfam" id="TIGR00879">
    <property type="entry name" value="SP"/>
    <property type="match status" value="1"/>
</dbReference>
<dbReference type="GeneID" id="25726277"/>
<dbReference type="InterPro" id="IPR020846">
    <property type="entry name" value="MFS_dom"/>
</dbReference>